<dbReference type="RefSeq" id="WP_096452740.1">
    <property type="nucleotide sequence ID" value="NZ_JBHSOG010000044.1"/>
</dbReference>
<proteinExistence type="predicted"/>
<protein>
    <submittedName>
        <fullName evidence="1">Uncharacterized protein</fullName>
    </submittedName>
</protein>
<dbReference type="Proteomes" id="UP001595974">
    <property type="component" value="Unassembled WGS sequence"/>
</dbReference>
<name>A0ABW1AS32_9RHOO</name>
<evidence type="ECO:0000313" key="1">
    <source>
        <dbReference type="EMBL" id="MFC5769974.1"/>
    </source>
</evidence>
<comment type="caution">
    <text evidence="1">The sequence shown here is derived from an EMBL/GenBank/DDBJ whole genome shotgun (WGS) entry which is preliminary data.</text>
</comment>
<accession>A0ABW1AS32</accession>
<keyword evidence="2" id="KW-1185">Reference proteome</keyword>
<reference evidence="2" key="1">
    <citation type="journal article" date="2019" name="Int. J. Syst. Evol. Microbiol.">
        <title>The Global Catalogue of Microorganisms (GCM) 10K type strain sequencing project: providing services to taxonomists for standard genome sequencing and annotation.</title>
        <authorList>
            <consortium name="The Broad Institute Genomics Platform"/>
            <consortium name="The Broad Institute Genome Sequencing Center for Infectious Disease"/>
            <person name="Wu L."/>
            <person name="Ma J."/>
        </authorList>
    </citation>
    <scope>NUCLEOTIDE SEQUENCE [LARGE SCALE GENOMIC DNA]</scope>
    <source>
        <strain evidence="2">SHR3</strain>
    </source>
</reference>
<dbReference type="EMBL" id="JBHSOG010000044">
    <property type="protein sequence ID" value="MFC5769974.1"/>
    <property type="molecule type" value="Genomic_DNA"/>
</dbReference>
<gene>
    <name evidence="1" type="ORF">ACFPTN_11370</name>
</gene>
<sequence length="87" mass="9661">MLSIRDCLDYCGISDEEVALLAEYRGISGIAAAQMACCLVQTSAGVLVLTEYMDELIDHAARNGDTEKVERARRVRTRFVTDYPSRS</sequence>
<organism evidence="1 2">
    <name type="scientific">Thauera sinica</name>
    <dbReference type="NCBI Taxonomy" id="2665146"/>
    <lineage>
        <taxon>Bacteria</taxon>
        <taxon>Pseudomonadati</taxon>
        <taxon>Pseudomonadota</taxon>
        <taxon>Betaproteobacteria</taxon>
        <taxon>Rhodocyclales</taxon>
        <taxon>Zoogloeaceae</taxon>
        <taxon>Thauera</taxon>
    </lineage>
</organism>
<evidence type="ECO:0000313" key="2">
    <source>
        <dbReference type="Proteomes" id="UP001595974"/>
    </source>
</evidence>